<dbReference type="Proteomes" id="UP000681720">
    <property type="component" value="Unassembled WGS sequence"/>
</dbReference>
<evidence type="ECO:0000313" key="5">
    <source>
        <dbReference type="Proteomes" id="UP000663855"/>
    </source>
</evidence>
<dbReference type="InterPro" id="IPR032675">
    <property type="entry name" value="LRR_dom_sf"/>
</dbReference>
<evidence type="ECO:0000313" key="1">
    <source>
        <dbReference type="EMBL" id="CAF1328703.1"/>
    </source>
</evidence>
<dbReference type="EMBL" id="CAJOBH010004474">
    <property type="protein sequence ID" value="CAF3991235.1"/>
    <property type="molecule type" value="Genomic_DNA"/>
</dbReference>
<comment type="caution">
    <text evidence="2">The sequence shown here is derived from an EMBL/GenBank/DDBJ whole genome shotgun (WGS) entry which is preliminary data.</text>
</comment>
<reference evidence="2" key="1">
    <citation type="submission" date="2021-02" db="EMBL/GenBank/DDBJ databases">
        <authorList>
            <person name="Nowell W R."/>
        </authorList>
    </citation>
    <scope>NUCLEOTIDE SEQUENCE</scope>
</reference>
<organism evidence="2 5">
    <name type="scientific">Rotaria magnacalcarata</name>
    <dbReference type="NCBI Taxonomy" id="392030"/>
    <lineage>
        <taxon>Eukaryota</taxon>
        <taxon>Metazoa</taxon>
        <taxon>Spiralia</taxon>
        <taxon>Gnathifera</taxon>
        <taxon>Rotifera</taxon>
        <taxon>Eurotatoria</taxon>
        <taxon>Bdelloidea</taxon>
        <taxon>Philodinida</taxon>
        <taxon>Philodinidae</taxon>
        <taxon>Rotaria</taxon>
    </lineage>
</organism>
<dbReference type="Proteomes" id="UP000663855">
    <property type="component" value="Unassembled WGS sequence"/>
</dbReference>
<evidence type="ECO:0000313" key="3">
    <source>
        <dbReference type="EMBL" id="CAF3964974.1"/>
    </source>
</evidence>
<dbReference type="EMBL" id="CAJNOV010014355">
    <property type="protein sequence ID" value="CAF1547542.1"/>
    <property type="molecule type" value="Genomic_DNA"/>
</dbReference>
<protein>
    <submittedName>
        <fullName evidence="2">Uncharacterized protein</fullName>
    </submittedName>
</protein>
<proteinExistence type="predicted"/>
<evidence type="ECO:0000313" key="4">
    <source>
        <dbReference type="EMBL" id="CAF3991235.1"/>
    </source>
</evidence>
<dbReference type="Proteomes" id="UP000681967">
    <property type="component" value="Unassembled WGS sequence"/>
</dbReference>
<dbReference type="EMBL" id="CAJOBJ010003422">
    <property type="protein sequence ID" value="CAF3964974.1"/>
    <property type="molecule type" value="Genomic_DNA"/>
</dbReference>
<dbReference type="OrthoDB" id="9980065at2759"/>
<gene>
    <name evidence="4" type="ORF">BYL167_LOCUS13164</name>
    <name evidence="2" type="ORF">CJN711_LOCUS30152</name>
    <name evidence="3" type="ORF">GIL414_LOCUS9838</name>
    <name evidence="1" type="ORF">KQP761_LOCUS6129</name>
</gene>
<dbReference type="Gene3D" id="3.80.10.10">
    <property type="entry name" value="Ribonuclease Inhibitor"/>
    <property type="match status" value="1"/>
</dbReference>
<sequence length="541" mass="63384">MSRSDLCSMAHIIDPKNIISVTLSDEIQTPGQIRLFLIHFQIDQFIRLRSLNLVKVNFKDFDQFQKHIIKCQLTTLSITLCDYYQKDPTALISSLISHNNLRKFEYIGNYNILHKIRWPTQCRLIHVIIGHYNFNVLCSTIVHLPYLQTLVVKDIFSVTPVVTVDRYDGFPQLSHLTSLSLNMSCNILMADIESVLSFLPTLTHLQLMSEDRLLDTRLFNGSCWENFIQAKLPLLSKFEFCFIRIAITDPDCITVESVIASFRTPFWLEIKRWILKCHYEYDKYYPKYHLYSIPIIRDNFDYPGQRSMIRHSASNTTDNDAALIVNAHRLTVDLSQIMGQAIPDKANATMPYLFPNVTELKIVINETWSASLVKHLYKIITLWNLETLWLDFQCERMSTVNLSIEMNTLLKLASNIRSIKISCNKSERMKMVTFNAICLKLPHHIKRLDTDIIHVADAKTLLKHAQHLKSVTFRTIDPWHFVHEIDLWLWQMKINTVYQVDAIRLRHYDDFEPNNVIHLWLGKTDNQQSNISQSHKRIKRY</sequence>
<dbReference type="Proteomes" id="UP000663834">
    <property type="component" value="Unassembled WGS sequence"/>
</dbReference>
<name>A0A815WXN2_9BILA</name>
<accession>A0A815WXN2</accession>
<dbReference type="SUPFAM" id="SSF52047">
    <property type="entry name" value="RNI-like"/>
    <property type="match status" value="1"/>
</dbReference>
<evidence type="ECO:0000313" key="2">
    <source>
        <dbReference type="EMBL" id="CAF1547542.1"/>
    </source>
</evidence>
<dbReference type="EMBL" id="CAJNOW010001744">
    <property type="protein sequence ID" value="CAF1328703.1"/>
    <property type="molecule type" value="Genomic_DNA"/>
</dbReference>
<dbReference type="AlphaFoldDB" id="A0A815WXN2"/>